<proteinExistence type="predicted"/>
<evidence type="ECO:0000313" key="3">
    <source>
        <dbReference type="Proteomes" id="UP000006002"/>
    </source>
</evidence>
<evidence type="ECO:0000256" key="1">
    <source>
        <dbReference type="SAM" id="MobiDB-lite"/>
    </source>
</evidence>
<name>A5ZRL7_9FIRM</name>
<sequence>MKTEPHRHKSGAALLFLKKEKGERQWQRQKKRSLPAVNVMKE</sequence>
<feature type="region of interest" description="Disordered" evidence="1">
    <location>
        <begin position="19"/>
        <end position="42"/>
    </location>
</feature>
<reference evidence="2 3" key="2">
    <citation type="submission" date="2007-04" db="EMBL/GenBank/DDBJ databases">
        <title>Draft genome sequence of Ruminococcus obeum (ATCC 29174).</title>
        <authorList>
            <person name="Sudarsanam P."/>
            <person name="Ley R."/>
            <person name="Guruge J."/>
            <person name="Turnbaugh P.J."/>
            <person name="Mahowald M."/>
            <person name="Liep D."/>
            <person name="Gordon J."/>
        </authorList>
    </citation>
    <scope>NUCLEOTIDE SEQUENCE [LARGE SCALE GENOMIC DNA]</scope>
    <source>
        <strain evidence="2 3">ATCC 29174</strain>
    </source>
</reference>
<dbReference type="EMBL" id="AAVO02000005">
    <property type="protein sequence ID" value="EDM87835.1"/>
    <property type="molecule type" value="Genomic_DNA"/>
</dbReference>
<dbReference type="AlphaFoldDB" id="A5ZRL7"/>
<gene>
    <name evidence="2" type="ORF">RUMOBE_01645</name>
</gene>
<protein>
    <submittedName>
        <fullName evidence="2">Uncharacterized protein</fullName>
    </submittedName>
</protein>
<comment type="caution">
    <text evidence="2">The sequence shown here is derived from an EMBL/GenBank/DDBJ whole genome shotgun (WGS) entry which is preliminary data.</text>
</comment>
<accession>A5ZRL7</accession>
<evidence type="ECO:0000313" key="2">
    <source>
        <dbReference type="EMBL" id="EDM87835.1"/>
    </source>
</evidence>
<organism evidence="2 3">
    <name type="scientific">Blautia obeum ATCC 29174</name>
    <dbReference type="NCBI Taxonomy" id="411459"/>
    <lineage>
        <taxon>Bacteria</taxon>
        <taxon>Bacillati</taxon>
        <taxon>Bacillota</taxon>
        <taxon>Clostridia</taxon>
        <taxon>Lachnospirales</taxon>
        <taxon>Lachnospiraceae</taxon>
        <taxon>Blautia</taxon>
    </lineage>
</organism>
<dbReference type="Proteomes" id="UP000006002">
    <property type="component" value="Unassembled WGS sequence"/>
</dbReference>
<dbReference type="HOGENOM" id="CLU_3247988_0_0_9"/>
<reference evidence="2 3" key="1">
    <citation type="submission" date="2007-03" db="EMBL/GenBank/DDBJ databases">
        <authorList>
            <person name="Fulton L."/>
            <person name="Clifton S."/>
            <person name="Fulton B."/>
            <person name="Xu J."/>
            <person name="Minx P."/>
            <person name="Pepin K.H."/>
            <person name="Johnson M."/>
            <person name="Thiruvilangam P."/>
            <person name="Bhonagiri V."/>
            <person name="Nash W.E."/>
            <person name="Mardis E.R."/>
            <person name="Wilson R.K."/>
        </authorList>
    </citation>
    <scope>NUCLEOTIDE SEQUENCE [LARGE SCALE GENOMIC DNA]</scope>
    <source>
        <strain evidence="2 3">ATCC 29174</strain>
    </source>
</reference>